<dbReference type="Proteomes" id="UP001060085">
    <property type="component" value="Linkage Group LG02"/>
</dbReference>
<protein>
    <submittedName>
        <fullName evidence="1">Uncharacterized protein</fullName>
    </submittedName>
</protein>
<proteinExistence type="predicted"/>
<sequence>MAPKNKGENAGPMHEQGEMYNQQEDESENSEEVINKANQNQNGVIILGLNVHCLACEGRILKSLRGFDGNEILHMNSLSCLIDLGFSNIHSKSGVEGIEIDSKNDKVTIKGNKITDPIKVAERVKKKTGKHVDLISPKNPKKQEKKEEKKKEPQVTEVLLKIYLHCPSCAKKVKKEIHKIPGVLTVNPDLEKNIVTVKGGIEAEKLMEIVKKKTGKHAEIVKKGTNQGGEHKDDQNDQKKQGNEQQKDFYSNYPPELVYYAPQLFSDENPNSCFIM</sequence>
<comment type="caution">
    <text evidence="1">The sequence shown here is derived from an EMBL/GenBank/DDBJ whole genome shotgun (WGS) entry which is preliminary data.</text>
</comment>
<evidence type="ECO:0000313" key="1">
    <source>
        <dbReference type="EMBL" id="KAI5679399.1"/>
    </source>
</evidence>
<gene>
    <name evidence="1" type="ORF">M9H77_10349</name>
</gene>
<organism evidence="1 2">
    <name type="scientific">Catharanthus roseus</name>
    <name type="common">Madagascar periwinkle</name>
    <name type="synonym">Vinca rosea</name>
    <dbReference type="NCBI Taxonomy" id="4058"/>
    <lineage>
        <taxon>Eukaryota</taxon>
        <taxon>Viridiplantae</taxon>
        <taxon>Streptophyta</taxon>
        <taxon>Embryophyta</taxon>
        <taxon>Tracheophyta</taxon>
        <taxon>Spermatophyta</taxon>
        <taxon>Magnoliopsida</taxon>
        <taxon>eudicotyledons</taxon>
        <taxon>Gunneridae</taxon>
        <taxon>Pentapetalae</taxon>
        <taxon>asterids</taxon>
        <taxon>lamiids</taxon>
        <taxon>Gentianales</taxon>
        <taxon>Apocynaceae</taxon>
        <taxon>Rauvolfioideae</taxon>
        <taxon>Vinceae</taxon>
        <taxon>Catharanthinae</taxon>
        <taxon>Catharanthus</taxon>
    </lineage>
</organism>
<dbReference type="EMBL" id="CM044702">
    <property type="protein sequence ID" value="KAI5679399.1"/>
    <property type="molecule type" value="Genomic_DNA"/>
</dbReference>
<accession>A0ACC0C380</accession>
<name>A0ACC0C380_CATRO</name>
<evidence type="ECO:0000313" key="2">
    <source>
        <dbReference type="Proteomes" id="UP001060085"/>
    </source>
</evidence>
<reference evidence="2" key="1">
    <citation type="journal article" date="2023" name="Nat. Plants">
        <title>Single-cell RNA sequencing provides a high-resolution roadmap for understanding the multicellular compartmentation of specialized metabolism.</title>
        <authorList>
            <person name="Sun S."/>
            <person name="Shen X."/>
            <person name="Li Y."/>
            <person name="Li Y."/>
            <person name="Wang S."/>
            <person name="Li R."/>
            <person name="Zhang H."/>
            <person name="Shen G."/>
            <person name="Guo B."/>
            <person name="Wei J."/>
            <person name="Xu J."/>
            <person name="St-Pierre B."/>
            <person name="Chen S."/>
            <person name="Sun C."/>
        </authorList>
    </citation>
    <scope>NUCLEOTIDE SEQUENCE [LARGE SCALE GENOMIC DNA]</scope>
</reference>
<keyword evidence="2" id="KW-1185">Reference proteome</keyword>